<feature type="domain" description="DTX3L alpha/beta" evidence="1">
    <location>
        <begin position="142"/>
        <end position="202"/>
    </location>
</feature>
<feature type="domain" description="DTX3L KH-like" evidence="2">
    <location>
        <begin position="243"/>
        <end position="362"/>
    </location>
</feature>
<dbReference type="KEGG" id="pcw:110202160"/>
<sequence length="443" mass="50843">MATDGAADGPPYRLLVWVSEIHLGIEKKLQKYFQNTSKSGGGKCKVKVGPNSSSFWIEFSKKQAKDGVLAKKDHSVAVSDGVNVKIFLEKNEDPDGNNILEIKQFPTLTQSEPKELPIEKSPEEIRALIPSNFFTQKIFLHVEAQLTFKLSREQKEIIITICPEIKIEGGFDGPERVVGDFEDIEKIYRFLCDTMLGNDQKDDFSDSASGSEIEEIMPNDSNSLVLYSNPKTRPDEELDLLSVPSHLYEYFKYFFAETLDRIEIEHQVRIKSALVYPTGNVSLDFETNKAWDRDAAQEAFTRTFQREIQNVVHKDVHFTDNKVVLDMQKTLTDMFQNLHIKAEEKDLVLWGNPKEILEAQQYIEENYSSKQPEEPAVPENVNTGIEVDTAHWRVLGQEIREIEKTYYTVMELVHKSKTQKTLIVFKPKDKDLDLSAHAYEEFH</sequence>
<gene>
    <name evidence="5" type="primary">LOC110202160</name>
</gene>
<organism evidence="4 5">
    <name type="scientific">Phascolarctos cinereus</name>
    <name type="common">Koala</name>
    <dbReference type="NCBI Taxonomy" id="38626"/>
    <lineage>
        <taxon>Eukaryota</taxon>
        <taxon>Metazoa</taxon>
        <taxon>Chordata</taxon>
        <taxon>Craniata</taxon>
        <taxon>Vertebrata</taxon>
        <taxon>Euteleostomi</taxon>
        <taxon>Mammalia</taxon>
        <taxon>Metatheria</taxon>
        <taxon>Diprotodontia</taxon>
        <taxon>Phascolarctidae</taxon>
        <taxon>Phascolarctos</taxon>
    </lineage>
</organism>
<evidence type="ECO:0000259" key="2">
    <source>
        <dbReference type="Pfam" id="PF21718"/>
    </source>
</evidence>
<dbReference type="Pfam" id="PF21717">
    <property type="entry name" value="DTX3L_a-b"/>
    <property type="match status" value="1"/>
</dbReference>
<dbReference type="InterPro" id="IPR012677">
    <property type="entry name" value="Nucleotide-bd_a/b_plait_sf"/>
</dbReference>
<reference evidence="5" key="1">
    <citation type="submission" date="2025-08" db="UniProtKB">
        <authorList>
            <consortium name="RefSeq"/>
        </authorList>
    </citation>
    <scope>IDENTIFICATION</scope>
    <source>
        <tissue evidence="5">Spleen</tissue>
    </source>
</reference>
<dbReference type="InterPro" id="IPR048418">
    <property type="entry name" value="DTX3L_a/b_dom"/>
</dbReference>
<dbReference type="GO" id="GO:0016567">
    <property type="term" value="P:protein ubiquitination"/>
    <property type="evidence" value="ECO:0007669"/>
    <property type="project" value="UniProtKB-UniPathway"/>
</dbReference>
<name>A0A6P5JHZ2_PHACI</name>
<dbReference type="Proteomes" id="UP000515140">
    <property type="component" value="Unplaced"/>
</dbReference>
<feature type="domain" description="PAR14-like first RRM" evidence="3">
    <location>
        <begin position="24"/>
        <end position="88"/>
    </location>
</feature>
<accession>A0A6P5JHZ2</accession>
<dbReference type="Pfam" id="PF21718">
    <property type="entry name" value="KH_DTX3L"/>
    <property type="match status" value="2"/>
</dbReference>
<evidence type="ECO:0000313" key="4">
    <source>
        <dbReference type="Proteomes" id="UP000515140"/>
    </source>
</evidence>
<dbReference type="RefSeq" id="XP_020833867.1">
    <property type="nucleotide sequence ID" value="XM_020978208.1"/>
</dbReference>
<protein>
    <submittedName>
        <fullName evidence="5">E3 ubiquitin-protein ligase DTX3L-like</fullName>
    </submittedName>
</protein>
<dbReference type="Gene3D" id="3.30.70.330">
    <property type="match status" value="1"/>
</dbReference>
<dbReference type="InParanoid" id="A0A6P5JHZ2"/>
<dbReference type="AlphaFoldDB" id="A0A6P5JHZ2"/>
<evidence type="ECO:0000259" key="1">
    <source>
        <dbReference type="Pfam" id="PF21717"/>
    </source>
</evidence>
<dbReference type="GeneID" id="110202160"/>
<dbReference type="UniPathway" id="UPA00143"/>
<evidence type="ECO:0000313" key="5">
    <source>
        <dbReference type="RefSeq" id="XP_020833867.1"/>
    </source>
</evidence>
<dbReference type="Pfam" id="PF23222">
    <property type="entry name" value="RRM_PARP14_1"/>
    <property type="match status" value="1"/>
</dbReference>
<proteinExistence type="predicted"/>
<evidence type="ECO:0000259" key="3">
    <source>
        <dbReference type="Pfam" id="PF23222"/>
    </source>
</evidence>
<feature type="domain" description="DTX3L KH-like" evidence="2">
    <location>
        <begin position="385"/>
        <end position="442"/>
    </location>
</feature>
<dbReference type="InterPro" id="IPR057051">
    <property type="entry name" value="PARP14_RPM_1"/>
</dbReference>
<keyword evidence="4" id="KW-1185">Reference proteome</keyword>
<dbReference type="InterPro" id="IPR048409">
    <property type="entry name" value="DTX3L_KH-like"/>
</dbReference>